<protein>
    <submittedName>
        <fullName evidence="5">GH11450</fullName>
    </submittedName>
</protein>
<dbReference type="FunCoup" id="B4JAF5">
    <property type="interactions" value="22"/>
</dbReference>
<comment type="subcellular location">
    <subcellularLocation>
        <location evidence="1">Nucleus</location>
    </subcellularLocation>
</comment>
<evidence type="ECO:0000256" key="2">
    <source>
        <dbReference type="ARBA" id="ARBA00007267"/>
    </source>
</evidence>
<name>B4JAF5_DROGR</name>
<dbReference type="STRING" id="7222.B4JAF5"/>
<dbReference type="OMA" id="CDCYQSM"/>
<organism evidence="6">
    <name type="scientific">Drosophila grimshawi</name>
    <name type="common">Hawaiian fruit fly</name>
    <name type="synonym">Idiomyia grimshawi</name>
    <dbReference type="NCBI Taxonomy" id="7222"/>
    <lineage>
        <taxon>Eukaryota</taxon>
        <taxon>Metazoa</taxon>
        <taxon>Ecdysozoa</taxon>
        <taxon>Arthropoda</taxon>
        <taxon>Hexapoda</taxon>
        <taxon>Insecta</taxon>
        <taxon>Pterygota</taxon>
        <taxon>Neoptera</taxon>
        <taxon>Endopterygota</taxon>
        <taxon>Diptera</taxon>
        <taxon>Brachycera</taxon>
        <taxon>Muscomorpha</taxon>
        <taxon>Ephydroidea</taxon>
        <taxon>Drosophilidae</taxon>
        <taxon>Drosophila</taxon>
        <taxon>Hawaiian Drosophila</taxon>
    </lineage>
</organism>
<evidence type="ECO:0000313" key="5">
    <source>
        <dbReference type="EMBL" id="EDW03826.1"/>
    </source>
</evidence>
<dbReference type="InParanoid" id="B4JAF5"/>
<dbReference type="InterPro" id="IPR033467">
    <property type="entry name" value="Tesmin/TSO1-like_CXC"/>
</dbReference>
<dbReference type="GO" id="GO:0045944">
    <property type="term" value="P:positive regulation of transcription by RNA polymerase II"/>
    <property type="evidence" value="ECO:0007669"/>
    <property type="project" value="EnsemblMetazoa"/>
</dbReference>
<dbReference type="GO" id="GO:0007283">
    <property type="term" value="P:spermatogenesis"/>
    <property type="evidence" value="ECO:0007669"/>
    <property type="project" value="EnsemblMetazoa"/>
</dbReference>
<dbReference type="PANTHER" id="PTHR12446:SF34">
    <property type="entry name" value="PROTEIN LIN-54 HOMOLOG"/>
    <property type="match status" value="1"/>
</dbReference>
<dbReference type="InterPro" id="IPR028307">
    <property type="entry name" value="Lin-54_fam"/>
</dbReference>
<evidence type="ECO:0000256" key="1">
    <source>
        <dbReference type="ARBA" id="ARBA00004123"/>
    </source>
</evidence>
<dbReference type="GO" id="GO:0007141">
    <property type="term" value="P:male meiosis I"/>
    <property type="evidence" value="ECO:0007669"/>
    <property type="project" value="EnsemblMetazoa"/>
</dbReference>
<dbReference type="AlphaFoldDB" id="B4JAF5"/>
<dbReference type="EMBL" id="CH916368">
    <property type="protein sequence ID" value="EDW03826.1"/>
    <property type="molecule type" value="Genomic_DNA"/>
</dbReference>
<feature type="domain" description="CRC" evidence="4">
    <location>
        <begin position="1"/>
        <end position="59"/>
    </location>
</feature>
<comment type="similarity">
    <text evidence="2">Belongs to the lin-54 family.</text>
</comment>
<dbReference type="PhylomeDB" id="B4JAF5"/>
<accession>B4JAF5</accession>
<proteinExistence type="inferred from homology"/>
<evidence type="ECO:0000313" key="6">
    <source>
        <dbReference type="Proteomes" id="UP000001070"/>
    </source>
</evidence>
<evidence type="ECO:0000256" key="3">
    <source>
        <dbReference type="ARBA" id="ARBA00023242"/>
    </source>
</evidence>
<dbReference type="KEGG" id="dgr:6562733"/>
<keyword evidence="6" id="KW-1185">Reference proteome</keyword>
<reference evidence="5 6" key="1">
    <citation type="journal article" date="2007" name="Nature">
        <title>Evolution of genes and genomes on the Drosophila phylogeny.</title>
        <authorList>
            <consortium name="Drosophila 12 Genomes Consortium"/>
            <person name="Clark A.G."/>
            <person name="Eisen M.B."/>
            <person name="Smith D.R."/>
            <person name="Bergman C.M."/>
            <person name="Oliver B."/>
            <person name="Markow T.A."/>
            <person name="Kaufman T.C."/>
            <person name="Kellis M."/>
            <person name="Gelbart W."/>
            <person name="Iyer V.N."/>
            <person name="Pollard D.A."/>
            <person name="Sackton T.B."/>
            <person name="Larracuente A.M."/>
            <person name="Singh N.D."/>
            <person name="Abad J.P."/>
            <person name="Abt D.N."/>
            <person name="Adryan B."/>
            <person name="Aguade M."/>
            <person name="Akashi H."/>
            <person name="Anderson W.W."/>
            <person name="Aquadro C.F."/>
            <person name="Ardell D.H."/>
            <person name="Arguello R."/>
            <person name="Artieri C.G."/>
            <person name="Barbash D.A."/>
            <person name="Barker D."/>
            <person name="Barsanti P."/>
            <person name="Batterham P."/>
            <person name="Batzoglou S."/>
            <person name="Begun D."/>
            <person name="Bhutkar A."/>
            <person name="Blanco E."/>
            <person name="Bosak S.A."/>
            <person name="Bradley R.K."/>
            <person name="Brand A.D."/>
            <person name="Brent M.R."/>
            <person name="Brooks A.N."/>
            <person name="Brown R.H."/>
            <person name="Butlin R.K."/>
            <person name="Caggese C."/>
            <person name="Calvi B.R."/>
            <person name="Bernardo de Carvalho A."/>
            <person name="Caspi A."/>
            <person name="Castrezana S."/>
            <person name="Celniker S.E."/>
            <person name="Chang J.L."/>
            <person name="Chapple C."/>
            <person name="Chatterji S."/>
            <person name="Chinwalla A."/>
            <person name="Civetta A."/>
            <person name="Clifton S.W."/>
            <person name="Comeron J.M."/>
            <person name="Costello J.C."/>
            <person name="Coyne J.A."/>
            <person name="Daub J."/>
            <person name="David R.G."/>
            <person name="Delcher A.L."/>
            <person name="Delehaunty K."/>
            <person name="Do C.B."/>
            <person name="Ebling H."/>
            <person name="Edwards K."/>
            <person name="Eickbush T."/>
            <person name="Evans J.D."/>
            <person name="Filipski A."/>
            <person name="Findeiss S."/>
            <person name="Freyhult E."/>
            <person name="Fulton L."/>
            <person name="Fulton R."/>
            <person name="Garcia A.C."/>
            <person name="Gardiner A."/>
            <person name="Garfield D.A."/>
            <person name="Garvin B.E."/>
            <person name="Gibson G."/>
            <person name="Gilbert D."/>
            <person name="Gnerre S."/>
            <person name="Godfrey J."/>
            <person name="Good R."/>
            <person name="Gotea V."/>
            <person name="Gravely B."/>
            <person name="Greenberg A.J."/>
            <person name="Griffiths-Jones S."/>
            <person name="Gross S."/>
            <person name="Guigo R."/>
            <person name="Gustafson E.A."/>
            <person name="Haerty W."/>
            <person name="Hahn M.W."/>
            <person name="Halligan D.L."/>
            <person name="Halpern A.L."/>
            <person name="Halter G.M."/>
            <person name="Han M.V."/>
            <person name="Heger A."/>
            <person name="Hillier L."/>
            <person name="Hinrichs A.S."/>
            <person name="Holmes I."/>
            <person name="Hoskins R.A."/>
            <person name="Hubisz M.J."/>
            <person name="Hultmark D."/>
            <person name="Huntley M.A."/>
            <person name="Jaffe D.B."/>
            <person name="Jagadeeshan S."/>
            <person name="Jeck W.R."/>
            <person name="Johnson J."/>
            <person name="Jones C.D."/>
            <person name="Jordan W.C."/>
            <person name="Karpen G.H."/>
            <person name="Kataoka E."/>
            <person name="Keightley P.D."/>
            <person name="Kheradpour P."/>
            <person name="Kirkness E.F."/>
            <person name="Koerich L.B."/>
            <person name="Kristiansen K."/>
            <person name="Kudrna D."/>
            <person name="Kulathinal R.J."/>
            <person name="Kumar S."/>
            <person name="Kwok R."/>
            <person name="Lander E."/>
            <person name="Langley C.H."/>
            <person name="Lapoint R."/>
            <person name="Lazzaro B.P."/>
            <person name="Lee S.J."/>
            <person name="Levesque L."/>
            <person name="Li R."/>
            <person name="Lin C.F."/>
            <person name="Lin M.F."/>
            <person name="Lindblad-Toh K."/>
            <person name="Llopart A."/>
            <person name="Long M."/>
            <person name="Low L."/>
            <person name="Lozovsky E."/>
            <person name="Lu J."/>
            <person name="Luo M."/>
            <person name="Machado C.A."/>
            <person name="Makalowski W."/>
            <person name="Marzo M."/>
            <person name="Matsuda M."/>
            <person name="Matzkin L."/>
            <person name="McAllister B."/>
            <person name="McBride C.S."/>
            <person name="McKernan B."/>
            <person name="McKernan K."/>
            <person name="Mendez-Lago M."/>
            <person name="Minx P."/>
            <person name="Mollenhauer M.U."/>
            <person name="Montooth K."/>
            <person name="Mount S.M."/>
            <person name="Mu X."/>
            <person name="Myers E."/>
            <person name="Negre B."/>
            <person name="Newfeld S."/>
            <person name="Nielsen R."/>
            <person name="Noor M.A."/>
            <person name="O'Grady P."/>
            <person name="Pachter L."/>
            <person name="Papaceit M."/>
            <person name="Parisi M.J."/>
            <person name="Parisi M."/>
            <person name="Parts L."/>
            <person name="Pedersen J.S."/>
            <person name="Pesole G."/>
            <person name="Phillippy A.M."/>
            <person name="Ponting C.P."/>
            <person name="Pop M."/>
            <person name="Porcelli D."/>
            <person name="Powell J.R."/>
            <person name="Prohaska S."/>
            <person name="Pruitt K."/>
            <person name="Puig M."/>
            <person name="Quesneville H."/>
            <person name="Ram K.R."/>
            <person name="Rand D."/>
            <person name="Rasmussen M.D."/>
            <person name="Reed L.K."/>
            <person name="Reenan R."/>
            <person name="Reily A."/>
            <person name="Remington K.A."/>
            <person name="Rieger T.T."/>
            <person name="Ritchie M.G."/>
            <person name="Robin C."/>
            <person name="Rogers Y.H."/>
            <person name="Rohde C."/>
            <person name="Rozas J."/>
            <person name="Rubenfield M.J."/>
            <person name="Ruiz A."/>
            <person name="Russo S."/>
            <person name="Salzberg S.L."/>
            <person name="Sanchez-Gracia A."/>
            <person name="Saranga D.J."/>
            <person name="Sato H."/>
            <person name="Schaeffer S.W."/>
            <person name="Schatz M.C."/>
            <person name="Schlenke T."/>
            <person name="Schwartz R."/>
            <person name="Segarra C."/>
            <person name="Singh R.S."/>
            <person name="Sirot L."/>
            <person name="Sirota M."/>
            <person name="Sisneros N.B."/>
            <person name="Smith C.D."/>
            <person name="Smith T.F."/>
            <person name="Spieth J."/>
            <person name="Stage D.E."/>
            <person name="Stark A."/>
            <person name="Stephan W."/>
            <person name="Strausberg R.L."/>
            <person name="Strempel S."/>
            <person name="Sturgill D."/>
            <person name="Sutton G."/>
            <person name="Sutton G.G."/>
            <person name="Tao W."/>
            <person name="Teichmann S."/>
            <person name="Tobari Y.N."/>
            <person name="Tomimura Y."/>
            <person name="Tsolas J.M."/>
            <person name="Valente V.L."/>
            <person name="Venter E."/>
            <person name="Venter J.C."/>
            <person name="Vicario S."/>
            <person name="Vieira F.G."/>
            <person name="Vilella A.J."/>
            <person name="Villasante A."/>
            <person name="Walenz B."/>
            <person name="Wang J."/>
            <person name="Wasserman M."/>
            <person name="Watts T."/>
            <person name="Wilson D."/>
            <person name="Wilson R.K."/>
            <person name="Wing R.A."/>
            <person name="Wolfner M.F."/>
            <person name="Wong A."/>
            <person name="Wong G.K."/>
            <person name="Wu C.I."/>
            <person name="Wu G."/>
            <person name="Yamamoto D."/>
            <person name="Yang H.P."/>
            <person name="Yang S.P."/>
            <person name="Yorke J.A."/>
            <person name="Yoshida K."/>
            <person name="Zdobnov E."/>
            <person name="Zhang P."/>
            <person name="Zhang Y."/>
            <person name="Zimin A.V."/>
            <person name="Baldwin J."/>
            <person name="Abdouelleil A."/>
            <person name="Abdulkadir J."/>
            <person name="Abebe A."/>
            <person name="Abera B."/>
            <person name="Abreu J."/>
            <person name="Acer S.C."/>
            <person name="Aftuck L."/>
            <person name="Alexander A."/>
            <person name="An P."/>
            <person name="Anderson E."/>
            <person name="Anderson S."/>
            <person name="Arachi H."/>
            <person name="Azer M."/>
            <person name="Bachantsang P."/>
            <person name="Barry A."/>
            <person name="Bayul T."/>
            <person name="Berlin A."/>
            <person name="Bessette D."/>
            <person name="Bloom T."/>
            <person name="Blye J."/>
            <person name="Boguslavskiy L."/>
            <person name="Bonnet C."/>
            <person name="Boukhgalter B."/>
            <person name="Bourzgui I."/>
            <person name="Brown A."/>
            <person name="Cahill P."/>
            <person name="Channer S."/>
            <person name="Cheshatsang Y."/>
            <person name="Chuda L."/>
            <person name="Citroen M."/>
            <person name="Collymore A."/>
            <person name="Cooke P."/>
            <person name="Costello M."/>
            <person name="D'Aco K."/>
            <person name="Daza R."/>
            <person name="De Haan G."/>
            <person name="DeGray S."/>
            <person name="DeMaso C."/>
            <person name="Dhargay N."/>
            <person name="Dooley K."/>
            <person name="Dooley E."/>
            <person name="Doricent M."/>
            <person name="Dorje P."/>
            <person name="Dorjee K."/>
            <person name="Dupes A."/>
            <person name="Elong R."/>
            <person name="Falk J."/>
            <person name="Farina A."/>
            <person name="Faro S."/>
            <person name="Ferguson D."/>
            <person name="Fisher S."/>
            <person name="Foley C.D."/>
            <person name="Franke A."/>
            <person name="Friedrich D."/>
            <person name="Gadbois L."/>
            <person name="Gearin G."/>
            <person name="Gearin C.R."/>
            <person name="Giannoukos G."/>
            <person name="Goode T."/>
            <person name="Graham J."/>
            <person name="Grandbois E."/>
            <person name="Grewal S."/>
            <person name="Gyaltsen K."/>
            <person name="Hafez N."/>
            <person name="Hagos B."/>
            <person name="Hall J."/>
            <person name="Henson C."/>
            <person name="Hollinger A."/>
            <person name="Honan T."/>
            <person name="Huard M.D."/>
            <person name="Hughes L."/>
            <person name="Hurhula B."/>
            <person name="Husby M.E."/>
            <person name="Kamat A."/>
            <person name="Kanga B."/>
            <person name="Kashin S."/>
            <person name="Khazanovich D."/>
            <person name="Kisner P."/>
            <person name="Lance K."/>
            <person name="Lara M."/>
            <person name="Lee W."/>
            <person name="Lennon N."/>
            <person name="Letendre F."/>
            <person name="LeVine R."/>
            <person name="Lipovsky A."/>
            <person name="Liu X."/>
            <person name="Liu J."/>
            <person name="Liu S."/>
            <person name="Lokyitsang T."/>
            <person name="Lokyitsang Y."/>
            <person name="Lubonja R."/>
            <person name="Lui A."/>
            <person name="MacDonald P."/>
            <person name="Magnisalis V."/>
            <person name="Maru K."/>
            <person name="Matthews C."/>
            <person name="McCusker W."/>
            <person name="McDonough S."/>
            <person name="Mehta T."/>
            <person name="Meldrim J."/>
            <person name="Meneus L."/>
            <person name="Mihai O."/>
            <person name="Mihalev A."/>
            <person name="Mihova T."/>
            <person name="Mittelman R."/>
            <person name="Mlenga V."/>
            <person name="Montmayeur A."/>
            <person name="Mulrain L."/>
            <person name="Navidi A."/>
            <person name="Naylor J."/>
            <person name="Negash T."/>
            <person name="Nguyen T."/>
            <person name="Nguyen N."/>
            <person name="Nicol R."/>
            <person name="Norbu C."/>
            <person name="Norbu N."/>
            <person name="Novod N."/>
            <person name="O'Neill B."/>
            <person name="Osman S."/>
            <person name="Markiewicz E."/>
            <person name="Oyono O.L."/>
            <person name="Patti C."/>
            <person name="Phunkhang P."/>
            <person name="Pierre F."/>
            <person name="Priest M."/>
            <person name="Raghuraman S."/>
            <person name="Rege F."/>
            <person name="Reyes R."/>
            <person name="Rise C."/>
            <person name="Rogov P."/>
            <person name="Ross K."/>
            <person name="Ryan E."/>
            <person name="Settipalli S."/>
            <person name="Shea T."/>
            <person name="Sherpa N."/>
            <person name="Shi L."/>
            <person name="Shih D."/>
            <person name="Sparrow T."/>
            <person name="Spaulding J."/>
            <person name="Stalker J."/>
            <person name="Stange-Thomann N."/>
            <person name="Stavropoulos S."/>
            <person name="Stone C."/>
            <person name="Strader C."/>
            <person name="Tesfaye S."/>
            <person name="Thomson T."/>
            <person name="Thoulutsang Y."/>
            <person name="Thoulutsang D."/>
            <person name="Topham K."/>
            <person name="Topping I."/>
            <person name="Tsamla T."/>
            <person name="Vassiliev H."/>
            <person name="Vo A."/>
            <person name="Wangchuk T."/>
            <person name="Wangdi T."/>
            <person name="Weiand M."/>
            <person name="Wilkinson J."/>
            <person name="Wilson A."/>
            <person name="Yadav S."/>
            <person name="Young G."/>
            <person name="Yu Q."/>
            <person name="Zembek L."/>
            <person name="Zhong D."/>
            <person name="Zimmer A."/>
            <person name="Zwirko Z."/>
            <person name="Jaffe D.B."/>
            <person name="Alvarez P."/>
            <person name="Brockman W."/>
            <person name="Butler J."/>
            <person name="Chin C."/>
            <person name="Gnerre S."/>
            <person name="Grabherr M."/>
            <person name="Kleber M."/>
            <person name="Mauceli E."/>
            <person name="MacCallum I."/>
        </authorList>
    </citation>
    <scope>NUCLEOTIDE SEQUENCE [LARGE SCALE GENOMIC DNA]</scope>
    <source>
        <strain evidence="6">Tucson 15287-2541.00</strain>
    </source>
</reference>
<evidence type="ECO:0000259" key="4">
    <source>
        <dbReference type="PROSITE" id="PS51634"/>
    </source>
</evidence>
<dbReference type="SMART" id="SM01114">
    <property type="entry name" value="CXC"/>
    <property type="match status" value="1"/>
</dbReference>
<dbReference type="GO" id="GO:0000785">
    <property type="term" value="C:chromatin"/>
    <property type="evidence" value="ECO:0007669"/>
    <property type="project" value="EnsemblMetazoa"/>
</dbReference>
<dbReference type="Proteomes" id="UP000001070">
    <property type="component" value="Unassembled WGS sequence"/>
</dbReference>
<dbReference type="HOGENOM" id="CLU_1157482_0_0_1"/>
<dbReference type="Pfam" id="PF03638">
    <property type="entry name" value="TCR"/>
    <property type="match status" value="1"/>
</dbReference>
<gene>
    <name evidence="5" type="primary">Dgri\GH11450</name>
    <name evidence="5" type="ORF">Dgri_GH11450</name>
</gene>
<dbReference type="eggNOG" id="KOG1171">
    <property type="taxonomic scope" value="Eukaryota"/>
</dbReference>
<dbReference type="InterPro" id="IPR005172">
    <property type="entry name" value="CRC"/>
</dbReference>
<dbReference type="PANTHER" id="PTHR12446">
    <property type="entry name" value="TESMIN/TSO1-RELATED"/>
    <property type="match status" value="1"/>
</dbReference>
<dbReference type="OrthoDB" id="6283463at2759"/>
<sequence>MFNKRSINNCVQEQKAKQPAPRGCCCKRSQCIKNYCDCYQSMAVCSIHCKCIGCRNTEQRMAVTTPPLKTAIAAKRERAAALSAKAAAAAAKAGINIHLRPAPGSAAFEGQQFGASAMPSAASSPILQVFDMDVGNIITLPPPNTIALPKKPQATLLPSPKSMPPKEINIIKPPITVALLERMLLQATEATEVDMNPVQGGKLVLKEFARGLREISDIYSVDAEQ</sequence>
<dbReference type="PROSITE" id="PS51634">
    <property type="entry name" value="CRC"/>
    <property type="match status" value="1"/>
</dbReference>
<dbReference type="GO" id="GO:0090575">
    <property type="term" value="C:RNA polymerase II transcription regulator complex"/>
    <property type="evidence" value="ECO:0007669"/>
    <property type="project" value="EnsemblMetazoa"/>
</dbReference>
<keyword evidence="3" id="KW-0539">Nucleus</keyword>